<dbReference type="Proteomes" id="UP001243375">
    <property type="component" value="Unassembled WGS sequence"/>
</dbReference>
<evidence type="ECO:0000313" key="2">
    <source>
        <dbReference type="Proteomes" id="UP001243375"/>
    </source>
</evidence>
<protein>
    <submittedName>
        <fullName evidence="1">Uncharacterized protein</fullName>
    </submittedName>
</protein>
<gene>
    <name evidence="1" type="ORF">QFC22_000248</name>
</gene>
<evidence type="ECO:0000313" key="1">
    <source>
        <dbReference type="EMBL" id="KAJ9125292.1"/>
    </source>
</evidence>
<sequence length="316" mass="34517">MELYPYPPNLDLRKQAVSQRPTDSLFSCLACAKNAHKNIMKWRTLISPATPTQAAVFSPTLDASMTFEEFGRRRLNVGRALLRLENEGKLGSRAPGSGSKPEYVDGANFAVGIWSVNRPEWQIVDFACHAFGLVGVALYDTLGPTVVEYVTNHAPLSVVVASADHLPTLLKNAATTPCLRYIISMDKLPAQEATILKTWAASVGLELLLLEELERYGQEAVDIHPRPPTAQMPATISYTSGTTGTSYSFGTLVSLAKRCAHPGNPKGVVLTHETVTKGIICQASGMGNVLEDWVLMSYLPLAHMWVSSSRLRELMF</sequence>
<keyword evidence="2" id="KW-1185">Reference proteome</keyword>
<organism evidence="1 2">
    <name type="scientific">Naganishia vaughanmartiniae</name>
    <dbReference type="NCBI Taxonomy" id="1424756"/>
    <lineage>
        <taxon>Eukaryota</taxon>
        <taxon>Fungi</taxon>
        <taxon>Dikarya</taxon>
        <taxon>Basidiomycota</taxon>
        <taxon>Agaricomycotina</taxon>
        <taxon>Tremellomycetes</taxon>
        <taxon>Filobasidiales</taxon>
        <taxon>Filobasidiaceae</taxon>
        <taxon>Naganishia</taxon>
    </lineage>
</organism>
<name>A0ACC2XPU6_9TREE</name>
<accession>A0ACC2XPU6</accession>
<proteinExistence type="predicted"/>
<dbReference type="EMBL" id="JASBWU010000001">
    <property type="protein sequence ID" value="KAJ9125292.1"/>
    <property type="molecule type" value="Genomic_DNA"/>
</dbReference>
<comment type="caution">
    <text evidence="1">The sequence shown here is derived from an EMBL/GenBank/DDBJ whole genome shotgun (WGS) entry which is preliminary data.</text>
</comment>
<reference evidence="1" key="1">
    <citation type="submission" date="2023-04" db="EMBL/GenBank/DDBJ databases">
        <title>Draft Genome sequencing of Naganishia species isolated from polar environments using Oxford Nanopore Technology.</title>
        <authorList>
            <person name="Leo P."/>
            <person name="Venkateswaran K."/>
        </authorList>
    </citation>
    <scope>NUCLEOTIDE SEQUENCE</scope>
    <source>
        <strain evidence="1">MNA-CCFEE 5425</strain>
    </source>
</reference>